<accession>A0A939EH93</accession>
<organism evidence="1 2">
    <name type="scientific">Roseibium aggregatum</name>
    <dbReference type="NCBI Taxonomy" id="187304"/>
    <lineage>
        <taxon>Bacteria</taxon>
        <taxon>Pseudomonadati</taxon>
        <taxon>Pseudomonadota</taxon>
        <taxon>Alphaproteobacteria</taxon>
        <taxon>Hyphomicrobiales</taxon>
        <taxon>Stappiaceae</taxon>
        <taxon>Roseibium</taxon>
    </lineage>
</organism>
<evidence type="ECO:0000313" key="1">
    <source>
        <dbReference type="EMBL" id="MBN9673085.1"/>
    </source>
</evidence>
<proteinExistence type="predicted"/>
<dbReference type="RefSeq" id="WP_207142943.1">
    <property type="nucleotide sequence ID" value="NZ_JAEKJZ010000006.1"/>
</dbReference>
<dbReference type="Proteomes" id="UP000664096">
    <property type="component" value="Unassembled WGS sequence"/>
</dbReference>
<sequence>MLLTTAPEDDLQLDMELCRALFEKNPDRLIELVSEWLESNQLAPSEEFTVPTYLNEILSRADDASRTARPWGKLVS</sequence>
<gene>
    <name evidence="1" type="ORF">JF539_22200</name>
</gene>
<evidence type="ECO:0000313" key="2">
    <source>
        <dbReference type="Proteomes" id="UP000664096"/>
    </source>
</evidence>
<reference evidence="1" key="1">
    <citation type="submission" date="2020-12" db="EMBL/GenBank/DDBJ databases">
        <title>Oil enriched cultivation method for isolating marine PHA-producing bacteria.</title>
        <authorList>
            <person name="Zheng W."/>
            <person name="Yu S."/>
            <person name="Huang Y."/>
        </authorList>
    </citation>
    <scope>NUCLEOTIDE SEQUENCE</scope>
    <source>
        <strain evidence="1">SY-2-12</strain>
    </source>
</reference>
<dbReference type="EMBL" id="JAEKJZ010000006">
    <property type="protein sequence ID" value="MBN9673085.1"/>
    <property type="molecule type" value="Genomic_DNA"/>
</dbReference>
<dbReference type="AlphaFoldDB" id="A0A939EH93"/>
<name>A0A939EH93_9HYPH</name>
<protein>
    <submittedName>
        <fullName evidence="1">Uncharacterized protein</fullName>
    </submittedName>
</protein>
<comment type="caution">
    <text evidence="1">The sequence shown here is derived from an EMBL/GenBank/DDBJ whole genome shotgun (WGS) entry which is preliminary data.</text>
</comment>